<dbReference type="OrthoDB" id="6054457at2"/>
<gene>
    <name evidence="1" type="ORF">B9Y64_15575</name>
</gene>
<dbReference type="Gene3D" id="2.60.120.260">
    <property type="entry name" value="Galactose-binding domain-like"/>
    <property type="match status" value="1"/>
</dbReference>
<dbReference type="AlphaFoldDB" id="A0A2J0U9E4"/>
<dbReference type="SUPFAM" id="SSF49785">
    <property type="entry name" value="Galactose-binding domain-like"/>
    <property type="match status" value="1"/>
</dbReference>
<sequence>MATRTPLILNQDTARVEELAAADTLAGTLIEGYGGRNLLINGDFRYWQRATTSPASATRRYVADRWETWSIGSSTQVDAMAINDGSLDPPARYAKRVIVNSVAGSGNIAFVRQHIEDVRTSSGKNVTFSVRIFSQAVSQVSVNIAQNFGVNGSAAVNTTAQKFSLVAGWQTITATFAIPSVSGKTIGASNSLILQIWFDAGSDYNTVTASLGQRSGTYWIANAQLENGSLATPFDTRPDALELLMCRRYFRKSYDLDVAPGSNSGQGLFVILLQTLANASYSSGIQIAFDSPMRATPAVTIYPKYGGSGGFMTDDAASSQRAATVAGAGQCGFYVFASTVASNQINLQGHWTADAEL</sequence>
<dbReference type="Proteomes" id="UP000230167">
    <property type="component" value="Unassembled WGS sequence"/>
</dbReference>
<dbReference type="EMBL" id="NEQV01000005">
    <property type="protein sequence ID" value="PJL25942.1"/>
    <property type="molecule type" value="Genomic_DNA"/>
</dbReference>
<proteinExistence type="predicted"/>
<reference evidence="1 2" key="1">
    <citation type="journal article" date="2017" name="Front. Microbiol.">
        <title>Double-Face Meets the Bacterial World: The Opportunistic Pathogen Stenotrophomonas maltophilia.</title>
        <authorList>
            <person name="Lira F."/>
            <person name="Berg G."/>
            <person name="Martinez J.L."/>
        </authorList>
    </citation>
    <scope>NUCLEOTIDE SEQUENCE [LARGE SCALE GENOMIC DNA]</scope>
    <source>
        <strain evidence="1 2">EA1</strain>
    </source>
</reference>
<evidence type="ECO:0000313" key="2">
    <source>
        <dbReference type="Proteomes" id="UP000230167"/>
    </source>
</evidence>
<accession>A0A2J0U9E4</accession>
<evidence type="ECO:0000313" key="1">
    <source>
        <dbReference type="EMBL" id="PJL25942.1"/>
    </source>
</evidence>
<dbReference type="InterPro" id="IPR008979">
    <property type="entry name" value="Galactose-bd-like_sf"/>
</dbReference>
<protein>
    <submittedName>
        <fullName evidence="1">Uncharacterized protein</fullName>
    </submittedName>
</protein>
<name>A0A2J0U9E4_STEMA</name>
<dbReference type="RefSeq" id="WP_100441498.1">
    <property type="nucleotide sequence ID" value="NZ_CBCPIZ010000007.1"/>
</dbReference>
<organism evidence="1 2">
    <name type="scientific">Stenotrophomonas maltophilia</name>
    <name type="common">Pseudomonas maltophilia</name>
    <name type="synonym">Xanthomonas maltophilia</name>
    <dbReference type="NCBI Taxonomy" id="40324"/>
    <lineage>
        <taxon>Bacteria</taxon>
        <taxon>Pseudomonadati</taxon>
        <taxon>Pseudomonadota</taxon>
        <taxon>Gammaproteobacteria</taxon>
        <taxon>Lysobacterales</taxon>
        <taxon>Lysobacteraceae</taxon>
        <taxon>Stenotrophomonas</taxon>
        <taxon>Stenotrophomonas maltophilia group</taxon>
    </lineage>
</organism>
<comment type="caution">
    <text evidence="1">The sequence shown here is derived from an EMBL/GenBank/DDBJ whole genome shotgun (WGS) entry which is preliminary data.</text>
</comment>